<sequence length="546" mass="59407">MFVVSVVRCGSFQWVAHRQARVLDDAAWFDADVRPVHALPHGRRVSIMRPTGRVDIPVPFVQVVARRGPYLVQVSVATTTAALPADAATAEALAVGQSTVIDGDFGAGVHLLELRTLVARTAWAYALVLLGLYLLANVVAGVRAARRRLRAATPAPRDGDLRWTDVTGRARYLSGVTRARFWLVIVAWACAGLIPGPVAVRVAVSGVATIWFVLNRWHTPASRQLWGRHAERQVWTGRNRGAAGAYSALAAILLVVGIVSLIAPAVLLALATTEYVGPDWRWNPAVMADHFHLWRLVPPALLAVDLLVVSAAILQLGVVFHAKARRRAVLDAPGKLAADGRPPILFLRNFSDDDVTIRTSPLTRKAIVDKLGLRQFERFEEILVRYLSVYGPVIAINNPMKRAPLGAARQTLPMESWHETVSDYVGSSAMIVVAAAPDQVTEGLAWELAQLSALGAVSRTLFVIPPYPREELTARWARFRQMSGNISIPGSVDDKLDRLLVLADGEDRWHGYHAARRTDWAYAVAIAGAAEHVARRKGGVASGSAQ</sequence>
<accession>A0A2W2DXU7</accession>
<evidence type="ECO:0000313" key="3">
    <source>
        <dbReference type="Proteomes" id="UP000248749"/>
    </source>
</evidence>
<evidence type="ECO:0008006" key="4">
    <source>
        <dbReference type="Google" id="ProtNLM"/>
    </source>
</evidence>
<evidence type="ECO:0000313" key="2">
    <source>
        <dbReference type="EMBL" id="PZG02017.1"/>
    </source>
</evidence>
<proteinExistence type="predicted"/>
<dbReference type="Proteomes" id="UP000248749">
    <property type="component" value="Unassembled WGS sequence"/>
</dbReference>
<gene>
    <name evidence="2" type="ORF">C1I99_04255</name>
</gene>
<organism evidence="2 3">
    <name type="scientific">Micromonospora deserti</name>
    <dbReference type="NCBI Taxonomy" id="2070366"/>
    <lineage>
        <taxon>Bacteria</taxon>
        <taxon>Bacillati</taxon>
        <taxon>Actinomycetota</taxon>
        <taxon>Actinomycetes</taxon>
        <taxon>Micromonosporales</taxon>
        <taxon>Micromonosporaceae</taxon>
        <taxon>Micromonospora</taxon>
    </lineage>
</organism>
<keyword evidence="1" id="KW-1133">Transmembrane helix</keyword>
<name>A0A2W2DXU7_9ACTN</name>
<dbReference type="RefSeq" id="WP_111132827.1">
    <property type="nucleotide sequence ID" value="NZ_POUB01000015.1"/>
</dbReference>
<comment type="caution">
    <text evidence="2">The sequence shown here is derived from an EMBL/GenBank/DDBJ whole genome shotgun (WGS) entry which is preliminary data.</text>
</comment>
<feature type="transmembrane region" description="Helical" evidence="1">
    <location>
        <begin position="179"/>
        <end position="196"/>
    </location>
</feature>
<dbReference type="EMBL" id="POUB01000015">
    <property type="protein sequence ID" value="PZG02017.1"/>
    <property type="molecule type" value="Genomic_DNA"/>
</dbReference>
<protein>
    <recommendedName>
        <fullName evidence="4">DUF2868 domain-containing protein</fullName>
    </recommendedName>
</protein>
<feature type="transmembrane region" description="Helical" evidence="1">
    <location>
        <begin position="122"/>
        <end position="142"/>
    </location>
</feature>
<feature type="transmembrane region" description="Helical" evidence="1">
    <location>
        <begin position="248"/>
        <end position="271"/>
    </location>
</feature>
<dbReference type="AlphaFoldDB" id="A0A2W2DXU7"/>
<keyword evidence="1" id="KW-0812">Transmembrane</keyword>
<reference evidence="2 3" key="1">
    <citation type="submission" date="2018-01" db="EMBL/GenBank/DDBJ databases">
        <title>Draft genome sequence of Salinispora sp. 13K206.</title>
        <authorList>
            <person name="Sahin N."/>
            <person name="Saygin H."/>
            <person name="Ay H."/>
        </authorList>
    </citation>
    <scope>NUCLEOTIDE SEQUENCE [LARGE SCALE GENOMIC DNA]</scope>
    <source>
        <strain evidence="2 3">13K206</strain>
    </source>
</reference>
<keyword evidence="3" id="KW-1185">Reference proteome</keyword>
<feature type="transmembrane region" description="Helical" evidence="1">
    <location>
        <begin position="300"/>
        <end position="320"/>
    </location>
</feature>
<keyword evidence="1" id="KW-0472">Membrane</keyword>
<dbReference type="OrthoDB" id="7107981at2"/>
<evidence type="ECO:0000256" key="1">
    <source>
        <dbReference type="SAM" id="Phobius"/>
    </source>
</evidence>